<proteinExistence type="predicted"/>
<protein>
    <submittedName>
        <fullName evidence="1">Uncharacterized protein</fullName>
    </submittedName>
</protein>
<dbReference type="AlphaFoldDB" id="A0A0A9CK20"/>
<name>A0A0A9CK20_ARUDO</name>
<evidence type="ECO:0000313" key="1">
    <source>
        <dbReference type="EMBL" id="JAD71882.1"/>
    </source>
</evidence>
<sequence>MYKPLPHQAPLLPNLPFPVSTYIHYLGLHFRSASHHS</sequence>
<reference evidence="1" key="1">
    <citation type="submission" date="2014-09" db="EMBL/GenBank/DDBJ databases">
        <authorList>
            <person name="Magalhaes I.L.F."/>
            <person name="Oliveira U."/>
            <person name="Santos F.R."/>
            <person name="Vidigal T.H.D.A."/>
            <person name="Brescovit A.D."/>
            <person name="Santos A.J."/>
        </authorList>
    </citation>
    <scope>NUCLEOTIDE SEQUENCE</scope>
    <source>
        <tissue evidence="1">Shoot tissue taken approximately 20 cm above the soil surface</tissue>
    </source>
</reference>
<organism evidence="1">
    <name type="scientific">Arundo donax</name>
    <name type="common">Giant reed</name>
    <name type="synonym">Donax arundinaceus</name>
    <dbReference type="NCBI Taxonomy" id="35708"/>
    <lineage>
        <taxon>Eukaryota</taxon>
        <taxon>Viridiplantae</taxon>
        <taxon>Streptophyta</taxon>
        <taxon>Embryophyta</taxon>
        <taxon>Tracheophyta</taxon>
        <taxon>Spermatophyta</taxon>
        <taxon>Magnoliopsida</taxon>
        <taxon>Liliopsida</taxon>
        <taxon>Poales</taxon>
        <taxon>Poaceae</taxon>
        <taxon>PACMAD clade</taxon>
        <taxon>Arundinoideae</taxon>
        <taxon>Arundineae</taxon>
        <taxon>Arundo</taxon>
    </lineage>
</organism>
<accession>A0A0A9CK20</accession>
<reference evidence="1" key="2">
    <citation type="journal article" date="2015" name="Data Brief">
        <title>Shoot transcriptome of the giant reed, Arundo donax.</title>
        <authorList>
            <person name="Barrero R.A."/>
            <person name="Guerrero F.D."/>
            <person name="Moolhuijzen P."/>
            <person name="Goolsby J.A."/>
            <person name="Tidwell J."/>
            <person name="Bellgard S.E."/>
            <person name="Bellgard M.I."/>
        </authorList>
    </citation>
    <scope>NUCLEOTIDE SEQUENCE</scope>
    <source>
        <tissue evidence="1">Shoot tissue taken approximately 20 cm above the soil surface</tissue>
    </source>
</reference>
<dbReference type="EMBL" id="GBRH01226013">
    <property type="protein sequence ID" value="JAD71882.1"/>
    <property type="molecule type" value="Transcribed_RNA"/>
</dbReference>